<dbReference type="InterPro" id="IPR036249">
    <property type="entry name" value="Thioredoxin-like_sf"/>
</dbReference>
<feature type="domain" description="Thioredoxin" evidence="6">
    <location>
        <begin position="156"/>
        <end position="293"/>
    </location>
</feature>
<sequence>MYFSSLQLFKVFKISAIIYLLGLLPSYTYAETKELRPHTNNPILAIVDGEPLTLEDLKNAQIHDVMVRLHQVQSQVLKEAVLAKLTKNHPELKLENEVPLPSEDDIVRFYENTPGIKEMGTLEKMRREITEYLEKFFRNTYIEDRYQLAIKKGWAKVYLKPPLEFKLKAQLGTAKLWFDEDDGLTRKVFLLEYSDFQCPFCRRVQGTLNKLREQYSKEVQFGYRHFPLDFHKEARFMAESVECAREQGKFWELQKLLYVDSDSVSRAKLHQYAKKAGVKNARRFQTCLKERKYKERVLNDLKEGMKLGIRGTPTFILGTYD</sequence>
<dbReference type="PROSITE" id="PS51352">
    <property type="entry name" value="THIOREDOXIN_2"/>
    <property type="match status" value="1"/>
</dbReference>
<organism evidence="7">
    <name type="scientific">marine metagenome</name>
    <dbReference type="NCBI Taxonomy" id="408172"/>
    <lineage>
        <taxon>unclassified sequences</taxon>
        <taxon>metagenomes</taxon>
        <taxon>ecological metagenomes</taxon>
    </lineage>
</organism>
<keyword evidence="3" id="KW-0560">Oxidoreductase</keyword>
<keyword evidence="5" id="KW-0676">Redox-active center</keyword>
<dbReference type="InterPro" id="IPR013766">
    <property type="entry name" value="Thioredoxin_domain"/>
</dbReference>
<evidence type="ECO:0000256" key="2">
    <source>
        <dbReference type="ARBA" id="ARBA00022729"/>
    </source>
</evidence>
<dbReference type="AlphaFoldDB" id="A0A382E4L9"/>
<dbReference type="Pfam" id="PF13462">
    <property type="entry name" value="Thioredoxin_4"/>
    <property type="match status" value="1"/>
</dbReference>
<keyword evidence="2" id="KW-0732">Signal</keyword>
<comment type="similarity">
    <text evidence="1">Belongs to the thioredoxin family. DsbA subfamily.</text>
</comment>
<dbReference type="SUPFAM" id="SSF52833">
    <property type="entry name" value="Thioredoxin-like"/>
    <property type="match status" value="1"/>
</dbReference>
<evidence type="ECO:0000259" key="6">
    <source>
        <dbReference type="PROSITE" id="PS51352"/>
    </source>
</evidence>
<accession>A0A382E4L9</accession>
<evidence type="ECO:0000256" key="1">
    <source>
        <dbReference type="ARBA" id="ARBA00005791"/>
    </source>
</evidence>
<protein>
    <recommendedName>
        <fullName evidence="6">Thioredoxin domain-containing protein</fullName>
    </recommendedName>
</protein>
<evidence type="ECO:0000256" key="5">
    <source>
        <dbReference type="ARBA" id="ARBA00023284"/>
    </source>
</evidence>
<evidence type="ECO:0000313" key="7">
    <source>
        <dbReference type="EMBL" id="SVB45736.1"/>
    </source>
</evidence>
<evidence type="ECO:0000256" key="4">
    <source>
        <dbReference type="ARBA" id="ARBA00023157"/>
    </source>
</evidence>
<dbReference type="Gene3D" id="3.40.30.10">
    <property type="entry name" value="Glutaredoxin"/>
    <property type="match status" value="1"/>
</dbReference>
<dbReference type="GO" id="GO:0016491">
    <property type="term" value="F:oxidoreductase activity"/>
    <property type="evidence" value="ECO:0007669"/>
    <property type="project" value="UniProtKB-KW"/>
</dbReference>
<gene>
    <name evidence="7" type="ORF">METZ01_LOCUS198590</name>
</gene>
<reference evidence="7" key="1">
    <citation type="submission" date="2018-05" db="EMBL/GenBank/DDBJ databases">
        <authorList>
            <person name="Lanie J.A."/>
            <person name="Ng W.-L."/>
            <person name="Kazmierczak K.M."/>
            <person name="Andrzejewski T.M."/>
            <person name="Davidsen T.M."/>
            <person name="Wayne K.J."/>
            <person name="Tettelin H."/>
            <person name="Glass J.I."/>
            <person name="Rusch D."/>
            <person name="Podicherti R."/>
            <person name="Tsui H.-C.T."/>
            <person name="Winkler M.E."/>
        </authorList>
    </citation>
    <scope>NUCLEOTIDE SEQUENCE</scope>
</reference>
<dbReference type="PANTHER" id="PTHR13887">
    <property type="entry name" value="GLUTATHIONE S-TRANSFERASE KAPPA"/>
    <property type="match status" value="1"/>
</dbReference>
<feature type="non-terminal residue" evidence="7">
    <location>
        <position position="321"/>
    </location>
</feature>
<evidence type="ECO:0000256" key="3">
    <source>
        <dbReference type="ARBA" id="ARBA00023002"/>
    </source>
</evidence>
<dbReference type="PANTHER" id="PTHR13887:SF14">
    <property type="entry name" value="DISULFIDE BOND FORMATION PROTEIN D"/>
    <property type="match status" value="1"/>
</dbReference>
<keyword evidence="4" id="KW-1015">Disulfide bond</keyword>
<proteinExistence type="inferred from homology"/>
<name>A0A382E4L9_9ZZZZ</name>
<dbReference type="CDD" id="cd02972">
    <property type="entry name" value="DsbA_family"/>
    <property type="match status" value="1"/>
</dbReference>
<dbReference type="InterPro" id="IPR012336">
    <property type="entry name" value="Thioredoxin-like_fold"/>
</dbReference>
<dbReference type="EMBL" id="UINC01042723">
    <property type="protein sequence ID" value="SVB45736.1"/>
    <property type="molecule type" value="Genomic_DNA"/>
</dbReference>